<reference evidence="1 3" key="1">
    <citation type="journal article" date="2023" name="Microb. Genom.">
        <title>Mesoterricola silvestris gen. nov., sp. nov., Mesoterricola sediminis sp. nov., Geothrix oryzae sp. nov., Geothrix edaphica sp. nov., Geothrix rubra sp. nov., and Geothrix limicola sp. nov., six novel members of Acidobacteriota isolated from soils.</title>
        <authorList>
            <person name="Weisberg A.J."/>
            <person name="Pearce E."/>
            <person name="Kramer C.G."/>
            <person name="Chang J.H."/>
            <person name="Clarke C.R."/>
        </authorList>
    </citation>
    <scope>NUCLEOTIDE SEQUENCE</scope>
    <source>
        <strain evidence="2 3">NB05-1H</strain>
        <strain evidence="1">NRRL_B-16521</strain>
    </source>
</reference>
<proteinExistence type="predicted"/>
<sequence length="81" mass="9480">MRASPRRRHRKPRHARPRATVRARLCRRCLPDFLELVSAPSGWLLFLQQPGHWLNTTGSIALLSLGLARRHARHRSDRPRM</sequence>
<evidence type="ECO:0000313" key="3">
    <source>
        <dbReference type="Proteomes" id="UP001272987"/>
    </source>
</evidence>
<accession>A0AAP6BMD5</accession>
<gene>
    <name evidence="1" type="ORF">PV399_46840</name>
    <name evidence="2" type="ORF">PV666_47355</name>
</gene>
<comment type="caution">
    <text evidence="1">The sequence shown here is derived from an EMBL/GenBank/DDBJ whole genome shotgun (WGS) entry which is preliminary data.</text>
</comment>
<dbReference type="RefSeq" id="WP_141655617.1">
    <property type="nucleotide sequence ID" value="NZ_CP122369.1"/>
</dbReference>
<dbReference type="EMBL" id="JARAWP010000047">
    <property type="protein sequence ID" value="MDX3025434.1"/>
    <property type="molecule type" value="Genomic_DNA"/>
</dbReference>
<keyword evidence="3" id="KW-1185">Reference proteome</keyword>
<name>A0AAP6BMD5_9ACTN</name>
<dbReference type="AlphaFoldDB" id="A0AAP6BMD5"/>
<dbReference type="Proteomes" id="UP001272987">
    <property type="component" value="Unassembled WGS sequence"/>
</dbReference>
<protein>
    <submittedName>
        <fullName evidence="1">Uncharacterized protein</fullName>
    </submittedName>
</protein>
<evidence type="ECO:0000313" key="4">
    <source>
        <dbReference type="Proteomes" id="UP001282288"/>
    </source>
</evidence>
<evidence type="ECO:0000313" key="2">
    <source>
        <dbReference type="EMBL" id="MDX3025434.1"/>
    </source>
</evidence>
<organism evidence="1 4">
    <name type="scientific">Streptomyces acidiscabies</name>
    <dbReference type="NCBI Taxonomy" id="42234"/>
    <lineage>
        <taxon>Bacteria</taxon>
        <taxon>Bacillati</taxon>
        <taxon>Actinomycetota</taxon>
        <taxon>Actinomycetes</taxon>
        <taxon>Kitasatosporales</taxon>
        <taxon>Streptomycetaceae</taxon>
        <taxon>Streptomyces</taxon>
    </lineage>
</organism>
<dbReference type="EMBL" id="JARAWC010000085">
    <property type="protein sequence ID" value="MDX2967162.1"/>
    <property type="molecule type" value="Genomic_DNA"/>
</dbReference>
<dbReference type="GeneID" id="69812373"/>
<evidence type="ECO:0000313" key="1">
    <source>
        <dbReference type="EMBL" id="MDX2967162.1"/>
    </source>
</evidence>
<dbReference type="Proteomes" id="UP001282288">
    <property type="component" value="Unassembled WGS sequence"/>
</dbReference>